<dbReference type="PANTHER" id="PTHR42717">
    <property type="entry name" value="DIHYDROOROTASE-RELATED"/>
    <property type="match status" value="1"/>
</dbReference>
<feature type="binding site" description="via carbamate group" evidence="1">
    <location>
        <position position="153"/>
    </location>
    <ligand>
        <name>Zn(2+)</name>
        <dbReference type="ChEBI" id="CHEBI:29105"/>
        <label>1</label>
    </ligand>
</feature>
<dbReference type="EMBL" id="VNJI01000032">
    <property type="protein sequence ID" value="TVY07748.1"/>
    <property type="molecule type" value="Genomic_DNA"/>
</dbReference>
<comment type="caution">
    <text evidence="5">The sequence shown here is derived from an EMBL/GenBank/DDBJ whole genome shotgun (WGS) entry which is preliminary data.</text>
</comment>
<protein>
    <submittedName>
        <fullName evidence="5">Amidohydrolase/deacetylase family metallohydrolase</fullName>
        <ecNumber evidence="5">3.5.2.3</ecNumber>
    </submittedName>
</protein>
<name>A0A559K6I5_9BACL</name>
<feature type="modified residue" description="N6-carboxylysine" evidence="2">
    <location>
        <position position="153"/>
    </location>
</feature>
<dbReference type="PIRSF" id="PIRSF039004">
    <property type="entry name" value="ADE_EF_0837"/>
    <property type="match status" value="1"/>
</dbReference>
<dbReference type="InterPro" id="IPR032466">
    <property type="entry name" value="Metal_Hydrolase"/>
</dbReference>
<dbReference type="InterPro" id="IPR011059">
    <property type="entry name" value="Metal-dep_hydrolase_composite"/>
</dbReference>
<dbReference type="GO" id="GO:0046872">
    <property type="term" value="F:metal ion binding"/>
    <property type="evidence" value="ECO:0007669"/>
    <property type="project" value="UniProtKB-KW"/>
</dbReference>
<accession>A0A559K6I5</accession>
<feature type="binding site" evidence="1">
    <location>
        <position position="209"/>
    </location>
    <ligand>
        <name>Zn(2+)</name>
        <dbReference type="ChEBI" id="CHEBI:29105"/>
        <label>2</label>
    </ligand>
</feature>
<dbReference type="SUPFAM" id="SSF51338">
    <property type="entry name" value="Composite domain of metallo-dependent hydrolases"/>
    <property type="match status" value="1"/>
</dbReference>
<evidence type="ECO:0000256" key="3">
    <source>
        <dbReference type="PIRSR" id="PIRSR039004-3"/>
    </source>
</evidence>
<dbReference type="Proteomes" id="UP000317036">
    <property type="component" value="Unassembled WGS sequence"/>
</dbReference>
<evidence type="ECO:0000313" key="5">
    <source>
        <dbReference type="EMBL" id="TVY07748.1"/>
    </source>
</evidence>
<dbReference type="SUPFAM" id="SSF51556">
    <property type="entry name" value="Metallo-dependent hydrolases"/>
    <property type="match status" value="1"/>
</dbReference>
<dbReference type="OrthoDB" id="9796020at2"/>
<dbReference type="InterPro" id="IPR020043">
    <property type="entry name" value="Deacetylase_Atu3266-like"/>
</dbReference>
<keyword evidence="5" id="KW-0378">Hydrolase</keyword>
<feature type="domain" description="Amidohydrolase-related" evidence="4">
    <location>
        <begin position="54"/>
        <end position="344"/>
    </location>
</feature>
<feature type="binding site" evidence="1">
    <location>
        <position position="186"/>
    </location>
    <ligand>
        <name>Zn(2+)</name>
        <dbReference type="ChEBI" id="CHEBI:29105"/>
        <label>2</label>
    </ligand>
</feature>
<evidence type="ECO:0000256" key="1">
    <source>
        <dbReference type="PIRSR" id="PIRSR039004-1"/>
    </source>
</evidence>
<reference evidence="5 6" key="1">
    <citation type="submission" date="2019-07" db="EMBL/GenBank/DDBJ databases">
        <authorList>
            <person name="Kim J."/>
        </authorList>
    </citation>
    <scope>NUCLEOTIDE SEQUENCE [LARGE SCALE GENOMIC DNA]</scope>
    <source>
        <strain evidence="5 6">JC52</strain>
    </source>
</reference>
<dbReference type="EC" id="3.5.2.3" evidence="5"/>
<evidence type="ECO:0000256" key="2">
    <source>
        <dbReference type="PIRSR" id="PIRSR039004-2"/>
    </source>
</evidence>
<evidence type="ECO:0000259" key="4">
    <source>
        <dbReference type="Pfam" id="PF01979"/>
    </source>
</evidence>
<dbReference type="GO" id="GO:0004151">
    <property type="term" value="F:dihydroorotase activity"/>
    <property type="evidence" value="ECO:0007669"/>
    <property type="project" value="UniProtKB-EC"/>
</dbReference>
<dbReference type="InterPro" id="IPR006680">
    <property type="entry name" value="Amidohydro-rel"/>
</dbReference>
<dbReference type="NCBIfam" id="NF006689">
    <property type="entry name" value="PRK09237.1"/>
    <property type="match status" value="1"/>
</dbReference>
<dbReference type="NCBIfam" id="TIGR03583">
    <property type="entry name" value="EF_0837"/>
    <property type="match status" value="1"/>
</dbReference>
<feature type="binding site" evidence="1">
    <location>
        <position position="269"/>
    </location>
    <ligand>
        <name>Zn(2+)</name>
        <dbReference type="ChEBI" id="CHEBI:29105"/>
        <label>1</label>
    </ligand>
</feature>
<feature type="binding site" description="via carbamate group" evidence="1">
    <location>
        <position position="153"/>
    </location>
    <ligand>
        <name>Zn(2+)</name>
        <dbReference type="ChEBI" id="CHEBI:29105"/>
        <label>2</label>
    </ligand>
</feature>
<organism evidence="5 6">
    <name type="scientific">Paenibacillus cremeus</name>
    <dbReference type="NCBI Taxonomy" id="2163881"/>
    <lineage>
        <taxon>Bacteria</taxon>
        <taxon>Bacillati</taxon>
        <taxon>Bacillota</taxon>
        <taxon>Bacilli</taxon>
        <taxon>Bacillales</taxon>
        <taxon>Paenibacillaceae</taxon>
        <taxon>Paenibacillus</taxon>
    </lineage>
</organism>
<keyword evidence="6" id="KW-1185">Reference proteome</keyword>
<dbReference type="Gene3D" id="2.30.40.10">
    <property type="entry name" value="Urease, subunit C, domain 1"/>
    <property type="match status" value="1"/>
</dbReference>
<feature type="binding site" evidence="1">
    <location>
        <position position="59"/>
    </location>
    <ligand>
        <name>Zn(2+)</name>
        <dbReference type="ChEBI" id="CHEBI:29105"/>
        <label>1</label>
    </ligand>
</feature>
<evidence type="ECO:0000313" key="6">
    <source>
        <dbReference type="Proteomes" id="UP000317036"/>
    </source>
</evidence>
<dbReference type="PANTHER" id="PTHR42717:SF1">
    <property type="entry name" value="IMIDAZOLONEPROPIONASE AND RELATED AMIDOHYDROLASES"/>
    <property type="match status" value="1"/>
</dbReference>
<dbReference type="InterPro" id="IPR047601">
    <property type="entry name" value="EF_0837-like"/>
</dbReference>
<keyword evidence="1" id="KW-0479">Metal-binding</keyword>
<gene>
    <name evidence="5" type="ORF">FPZ49_22265</name>
</gene>
<feature type="site" description="Transition state stabilizer" evidence="3">
    <location>
        <position position="155"/>
    </location>
</feature>
<proteinExistence type="predicted"/>
<keyword evidence="1" id="KW-0862">Zinc</keyword>
<dbReference type="Gene3D" id="3.20.20.140">
    <property type="entry name" value="Metal-dependent hydrolases"/>
    <property type="match status" value="1"/>
</dbReference>
<dbReference type="Pfam" id="PF01979">
    <property type="entry name" value="Amidohydro_1"/>
    <property type="match status" value="1"/>
</dbReference>
<dbReference type="RefSeq" id="WP_144851122.1">
    <property type="nucleotide sequence ID" value="NZ_VNJI01000032.1"/>
</dbReference>
<dbReference type="GO" id="GO:0019213">
    <property type="term" value="F:deacetylase activity"/>
    <property type="evidence" value="ECO:0007669"/>
    <property type="project" value="InterPro"/>
</dbReference>
<feature type="binding site" evidence="1">
    <location>
        <position position="61"/>
    </location>
    <ligand>
        <name>Zn(2+)</name>
        <dbReference type="ChEBI" id="CHEBI:29105"/>
        <label>1</label>
    </ligand>
</feature>
<sequence>MRERFVLHNARLVHGQRVDIVIEDGRIAEVTGAGSGLNEQTQIIDCTELYVSSGWIDMHVHAFPELDPYGDEIDEIGIKQGVTTIVDAGSCGADQIADLAASTEGALTRVFAFLNISRIGLRRIDELSDMAWIDKEQAMQAIQQHQAFIVGLKARMSRSVVGPNGIEPLRAARKLSEASSLPIMVHIGSGPPRIEEIVPLLHKNDIITHYLNGKANNLFDAEGKPLEVLVDAVGRGVHLDVGHGTASFSFRVAETAKRHGIPIGTISTDIYRGNRINGPVFSMANVLSKFLYLGYPLEEVIEAVTSRAASWLGKSELGRIQVGDTANLTLFAVEQQPVTLVDSEGDSRLAERSIIAKGVVANGKFIECEVRS</sequence>
<dbReference type="AlphaFoldDB" id="A0A559K6I5"/>